<reference evidence="10 12" key="1">
    <citation type="journal article" date="2018" name="MBio">
        <title>Comparative Genomics Reveals the Core Gene Toolbox for the Fungus-Insect Symbiosis.</title>
        <authorList>
            <person name="Wang Y."/>
            <person name="Stata M."/>
            <person name="Wang W."/>
            <person name="Stajich J.E."/>
            <person name="White M.M."/>
            <person name="Moncalvo J.M."/>
        </authorList>
    </citation>
    <scope>NUCLEOTIDE SEQUENCE [LARGE SCALE GENOMIC DNA]</scope>
    <source>
        <strain evidence="10 12">AUS-77-4</strain>
    </source>
</reference>
<dbReference type="OrthoDB" id="10021397at2759"/>
<feature type="transmembrane region" description="Helical" evidence="8">
    <location>
        <begin position="255"/>
        <end position="274"/>
    </location>
</feature>
<comment type="caution">
    <text evidence="10">The sequence shown here is derived from an EMBL/GenBank/DDBJ whole genome shotgun (WGS) entry which is preliminary data.</text>
</comment>
<feature type="transmembrane region" description="Helical" evidence="8">
    <location>
        <begin position="345"/>
        <end position="369"/>
    </location>
</feature>
<proteinExistence type="inferred from homology"/>
<evidence type="ECO:0000256" key="6">
    <source>
        <dbReference type="ARBA" id="ARBA00023136"/>
    </source>
</evidence>
<evidence type="ECO:0000256" key="7">
    <source>
        <dbReference type="SAM" id="MobiDB-lite"/>
    </source>
</evidence>
<dbReference type="InterPro" id="IPR011701">
    <property type="entry name" value="MFS"/>
</dbReference>
<feature type="transmembrane region" description="Helical" evidence="8">
    <location>
        <begin position="68"/>
        <end position="86"/>
    </location>
</feature>
<dbReference type="PANTHER" id="PTHR23501">
    <property type="entry name" value="MAJOR FACILITATOR SUPERFAMILY"/>
    <property type="match status" value="1"/>
</dbReference>
<dbReference type="Proteomes" id="UP000245699">
    <property type="component" value="Unassembled WGS sequence"/>
</dbReference>
<keyword evidence="4 8" id="KW-0812">Transmembrane</keyword>
<dbReference type="FunFam" id="1.20.1720.10:FF:000013">
    <property type="entry name" value="Related to multidrug resistance proteins"/>
    <property type="match status" value="1"/>
</dbReference>
<organism evidence="10 12">
    <name type="scientific">Furculomyces boomerangus</name>
    <dbReference type="NCBI Taxonomy" id="61424"/>
    <lineage>
        <taxon>Eukaryota</taxon>
        <taxon>Fungi</taxon>
        <taxon>Fungi incertae sedis</taxon>
        <taxon>Zoopagomycota</taxon>
        <taxon>Kickxellomycotina</taxon>
        <taxon>Harpellomycetes</taxon>
        <taxon>Harpellales</taxon>
        <taxon>Harpellaceae</taxon>
        <taxon>Furculomyces</taxon>
    </lineage>
</organism>
<gene>
    <name evidence="11" type="ORF">BB559_002865</name>
    <name evidence="10" type="ORF">BB559_004594</name>
</gene>
<feature type="transmembrane region" description="Helical" evidence="8">
    <location>
        <begin position="375"/>
        <end position="401"/>
    </location>
</feature>
<dbReference type="Pfam" id="PF07690">
    <property type="entry name" value="MFS_1"/>
    <property type="match status" value="1"/>
</dbReference>
<evidence type="ECO:0000256" key="1">
    <source>
        <dbReference type="ARBA" id="ARBA00004127"/>
    </source>
</evidence>
<evidence type="ECO:0000313" key="11">
    <source>
        <dbReference type="EMBL" id="PVU94979.1"/>
    </source>
</evidence>
<dbReference type="CDD" id="cd17502">
    <property type="entry name" value="MFS_Azr1_MDR_like"/>
    <property type="match status" value="1"/>
</dbReference>
<dbReference type="GO" id="GO:0005886">
    <property type="term" value="C:plasma membrane"/>
    <property type="evidence" value="ECO:0007669"/>
    <property type="project" value="TreeGrafter"/>
</dbReference>
<dbReference type="AlphaFoldDB" id="A0A2T9YDP9"/>
<evidence type="ECO:0000259" key="9">
    <source>
        <dbReference type="PROSITE" id="PS50850"/>
    </source>
</evidence>
<feature type="domain" description="Major facilitator superfamily (MFS) profile" evidence="9">
    <location>
        <begin position="33"/>
        <end position="480"/>
    </location>
</feature>
<dbReference type="EMBL" id="MBFT01000481">
    <property type="protein sequence ID" value="PVU90462.1"/>
    <property type="molecule type" value="Genomic_DNA"/>
</dbReference>
<dbReference type="PRINTS" id="PR01036">
    <property type="entry name" value="TCRTETB"/>
</dbReference>
<feature type="transmembrane region" description="Helical" evidence="8">
    <location>
        <begin position="123"/>
        <end position="144"/>
    </location>
</feature>
<dbReference type="GO" id="GO:0012505">
    <property type="term" value="C:endomembrane system"/>
    <property type="evidence" value="ECO:0007669"/>
    <property type="project" value="UniProtKB-SubCell"/>
</dbReference>
<dbReference type="GO" id="GO:0022857">
    <property type="term" value="F:transmembrane transporter activity"/>
    <property type="evidence" value="ECO:0007669"/>
    <property type="project" value="InterPro"/>
</dbReference>
<evidence type="ECO:0000256" key="3">
    <source>
        <dbReference type="ARBA" id="ARBA00022448"/>
    </source>
</evidence>
<feature type="transmembrane region" description="Helical" evidence="8">
    <location>
        <begin position="314"/>
        <end position="333"/>
    </location>
</feature>
<comment type="subcellular location">
    <subcellularLocation>
        <location evidence="1">Endomembrane system</location>
        <topology evidence="1">Multi-pass membrane protein</topology>
    </subcellularLocation>
</comment>
<keyword evidence="6 8" id="KW-0472">Membrane</keyword>
<dbReference type="InterPro" id="IPR020846">
    <property type="entry name" value="MFS_dom"/>
</dbReference>
<feature type="transmembrane region" description="Helical" evidence="8">
    <location>
        <begin position="156"/>
        <end position="177"/>
    </location>
</feature>
<feature type="transmembrane region" description="Helical" evidence="8">
    <location>
        <begin position="30"/>
        <end position="56"/>
    </location>
</feature>
<evidence type="ECO:0000256" key="2">
    <source>
        <dbReference type="ARBA" id="ARBA00008335"/>
    </source>
</evidence>
<dbReference type="PROSITE" id="PS50850">
    <property type="entry name" value="MFS"/>
    <property type="match status" value="1"/>
</dbReference>
<feature type="transmembrane region" description="Helical" evidence="8">
    <location>
        <begin position="452"/>
        <end position="474"/>
    </location>
</feature>
<evidence type="ECO:0000256" key="8">
    <source>
        <dbReference type="SAM" id="Phobius"/>
    </source>
</evidence>
<name>A0A2T9YDP9_9FUNG</name>
<evidence type="ECO:0000256" key="4">
    <source>
        <dbReference type="ARBA" id="ARBA00022692"/>
    </source>
</evidence>
<feature type="region of interest" description="Disordered" evidence="7">
    <location>
        <begin position="1"/>
        <end position="21"/>
    </location>
</feature>
<dbReference type="PANTHER" id="PTHR23501:SF191">
    <property type="entry name" value="VACUOLAR BASIC AMINO ACID TRANSPORTER 4"/>
    <property type="match status" value="1"/>
</dbReference>
<feature type="transmembrane region" description="Helical" evidence="8">
    <location>
        <begin position="227"/>
        <end position="249"/>
    </location>
</feature>
<feature type="transmembrane region" description="Helical" evidence="8">
    <location>
        <begin position="286"/>
        <end position="308"/>
    </location>
</feature>
<sequence length="495" mass="52953">MSVETENVDLSEATLDKQEPERPKLTPGRIYIIVAGLAIALFCGAVDSTIVATALPTIANHFNSLSKISWVVTANLLTATAFQPLYGRLSDIFGRKETLLIALGIFETGTVISSLASRIEMLIVSRAISGIGSAGIIVMVQIVIADIVSLQERGKYAGLISIAFGIASVVGPILGGLFTDHLSWRWCFYINLPLGAIAATVVLLLVKTPAPIGDWKTKIRRIDFKGAVLLISGLVCLILAINFGGTQFAWSSPQIISLFAVSVVLLSIFVYVEIKTAFSPLIPISSGIFLLPFMMGLVSCSIISGLVISRTGYYRMFFIPGILVFSVGTSLITTFTSTTGKAPQVVYLLIAGIGMGSTMQSTILCAQVAVKRELLAVATGLIMFARILSGTIGVALVSLVLKISMNPKLAEFVKSNPQDYALIEASKQSAKVIYASGTPVEAKDAIIAAYVFALRNVFIMTASVSFLGFVFALFTRHIPLTPPQPEQNQEKTEKA</sequence>
<evidence type="ECO:0000256" key="5">
    <source>
        <dbReference type="ARBA" id="ARBA00022989"/>
    </source>
</evidence>
<dbReference type="SUPFAM" id="SSF103473">
    <property type="entry name" value="MFS general substrate transporter"/>
    <property type="match status" value="1"/>
</dbReference>
<dbReference type="EMBL" id="MBFT01000214">
    <property type="protein sequence ID" value="PVU94979.1"/>
    <property type="molecule type" value="Genomic_DNA"/>
</dbReference>
<keyword evidence="12" id="KW-1185">Reference proteome</keyword>
<dbReference type="InterPro" id="IPR036259">
    <property type="entry name" value="MFS_trans_sf"/>
</dbReference>
<comment type="similarity">
    <text evidence="2">Belongs to the major facilitator superfamily.</text>
</comment>
<feature type="transmembrane region" description="Helical" evidence="8">
    <location>
        <begin position="183"/>
        <end position="206"/>
    </location>
</feature>
<evidence type="ECO:0000313" key="10">
    <source>
        <dbReference type="EMBL" id="PVU90462.1"/>
    </source>
</evidence>
<feature type="transmembrane region" description="Helical" evidence="8">
    <location>
        <begin position="98"/>
        <end position="117"/>
    </location>
</feature>
<dbReference type="STRING" id="61424.A0A2T9YDP9"/>
<dbReference type="Gene3D" id="1.20.1250.20">
    <property type="entry name" value="MFS general substrate transporter like domains"/>
    <property type="match status" value="1"/>
</dbReference>
<keyword evidence="5 8" id="KW-1133">Transmembrane helix</keyword>
<evidence type="ECO:0000313" key="12">
    <source>
        <dbReference type="Proteomes" id="UP000245699"/>
    </source>
</evidence>
<accession>A0A2T9YDP9</accession>
<keyword evidence="3" id="KW-0813">Transport</keyword>
<protein>
    <recommendedName>
        <fullName evidence="9">Major facilitator superfamily (MFS) profile domain-containing protein</fullName>
    </recommendedName>
</protein>